<evidence type="ECO:0000256" key="2">
    <source>
        <dbReference type="ARBA" id="ARBA00022475"/>
    </source>
</evidence>
<keyword evidence="5 6" id="KW-0472">Membrane</keyword>
<feature type="transmembrane region" description="Helical" evidence="6">
    <location>
        <begin position="60"/>
        <end position="81"/>
    </location>
</feature>
<comment type="subcellular location">
    <subcellularLocation>
        <location evidence="1">Cell membrane</location>
        <topology evidence="1">Multi-pass membrane protein</topology>
    </subcellularLocation>
</comment>
<accession>A0ABX7BBM6</accession>
<keyword evidence="3 6" id="KW-0812">Transmembrane</keyword>
<organism evidence="7 8">
    <name type="scientific">Skermanella cutis</name>
    <dbReference type="NCBI Taxonomy" id="2775420"/>
    <lineage>
        <taxon>Bacteria</taxon>
        <taxon>Pseudomonadati</taxon>
        <taxon>Pseudomonadota</taxon>
        <taxon>Alphaproteobacteria</taxon>
        <taxon>Rhodospirillales</taxon>
        <taxon>Azospirillaceae</taxon>
        <taxon>Skermanella</taxon>
    </lineage>
</organism>
<feature type="transmembrane region" description="Helical" evidence="6">
    <location>
        <begin position="21"/>
        <end position="40"/>
    </location>
</feature>
<dbReference type="CDD" id="cd06580">
    <property type="entry name" value="TM_PBP1_transp_TpRbsC_like"/>
    <property type="match status" value="1"/>
</dbReference>
<evidence type="ECO:0000256" key="6">
    <source>
        <dbReference type="SAM" id="Phobius"/>
    </source>
</evidence>
<dbReference type="EMBL" id="CP067420">
    <property type="protein sequence ID" value="QQP91798.1"/>
    <property type="molecule type" value="Genomic_DNA"/>
</dbReference>
<dbReference type="PANTHER" id="PTHR47089:SF1">
    <property type="entry name" value="GUANOSINE ABC TRANSPORTER PERMEASE PROTEIN NUPP"/>
    <property type="match status" value="1"/>
</dbReference>
<dbReference type="Proteomes" id="UP000595197">
    <property type="component" value="Chromosome"/>
</dbReference>
<feature type="transmembrane region" description="Helical" evidence="6">
    <location>
        <begin position="324"/>
        <end position="344"/>
    </location>
</feature>
<sequence length="367" mass="39126">MSLKFEPRREIPKSLVYGTPLLAIALTILSGYLLFMFLGLNPGSTLYIFLVSPLETQFGLAELAVKAGPLILIATGLAIGFRANVWNIGAEGQLTIGAIFGAGVALAFWGDEGFWILPLMFVAGALGGMLWAAIPAFLKTKFEVSEILTSLMLTYVATLVLSILVHGPWRDPEGFNFPQSRLFTEAAILPIVLEGTRLHAGAFVALFAAVAAWVLLTHTVTGFQVKVVGQAPMAARFAGFSQKGTVWLSLLLGGALAGLAGMIEVAGPIGQLTPQLTPGYGFTAIIVAFLGRLNPLGIILAGLVMAISYIGGENAQVYAQLPQAATGVFQGMLLFYLLASDFLVRYRIRFQSARHQAAKPRREVAAT</sequence>
<name>A0ABX7BBM6_9PROT</name>
<keyword evidence="8" id="KW-1185">Reference proteome</keyword>
<evidence type="ECO:0000313" key="7">
    <source>
        <dbReference type="EMBL" id="QQP91798.1"/>
    </source>
</evidence>
<dbReference type="PANTHER" id="PTHR47089">
    <property type="entry name" value="ABC TRANSPORTER, PERMEASE PROTEIN"/>
    <property type="match status" value="1"/>
</dbReference>
<gene>
    <name evidence="7" type="ORF">IGS68_11590</name>
</gene>
<keyword evidence="4 6" id="KW-1133">Transmembrane helix</keyword>
<feature type="transmembrane region" description="Helical" evidence="6">
    <location>
        <begin position="244"/>
        <end position="263"/>
    </location>
</feature>
<feature type="transmembrane region" description="Helical" evidence="6">
    <location>
        <begin position="150"/>
        <end position="169"/>
    </location>
</feature>
<protein>
    <submittedName>
        <fullName evidence="7">ABC transporter permease</fullName>
    </submittedName>
</protein>
<evidence type="ECO:0000256" key="5">
    <source>
        <dbReference type="ARBA" id="ARBA00023136"/>
    </source>
</evidence>
<evidence type="ECO:0000256" key="4">
    <source>
        <dbReference type="ARBA" id="ARBA00022989"/>
    </source>
</evidence>
<keyword evidence="2" id="KW-1003">Cell membrane</keyword>
<feature type="transmembrane region" description="Helical" evidence="6">
    <location>
        <begin position="200"/>
        <end position="223"/>
    </location>
</feature>
<evidence type="ECO:0000256" key="1">
    <source>
        <dbReference type="ARBA" id="ARBA00004651"/>
    </source>
</evidence>
<feature type="transmembrane region" description="Helical" evidence="6">
    <location>
        <begin position="88"/>
        <end position="109"/>
    </location>
</feature>
<evidence type="ECO:0000313" key="8">
    <source>
        <dbReference type="Proteomes" id="UP000595197"/>
    </source>
</evidence>
<feature type="transmembrane region" description="Helical" evidence="6">
    <location>
        <begin position="115"/>
        <end position="138"/>
    </location>
</feature>
<dbReference type="InterPro" id="IPR001851">
    <property type="entry name" value="ABC_transp_permease"/>
</dbReference>
<proteinExistence type="predicted"/>
<reference evidence="7" key="1">
    <citation type="submission" date="2021-02" db="EMBL/GenBank/DDBJ databases">
        <title>Skermanella TT6 skin isolate.</title>
        <authorList>
            <person name="Lee K."/>
            <person name="Ganzorig M."/>
        </authorList>
    </citation>
    <scope>NUCLEOTIDE SEQUENCE</scope>
    <source>
        <strain evidence="7">TT6</strain>
    </source>
</reference>
<dbReference type="RefSeq" id="WP_201080089.1">
    <property type="nucleotide sequence ID" value="NZ_CP067420.1"/>
</dbReference>
<evidence type="ECO:0000256" key="3">
    <source>
        <dbReference type="ARBA" id="ARBA00022692"/>
    </source>
</evidence>
<dbReference type="Pfam" id="PF02653">
    <property type="entry name" value="BPD_transp_2"/>
    <property type="match status" value="1"/>
</dbReference>